<sequence>MPAATRNKYMETAIQTATPQQLLIMLIDGAIRFCRAGIEGIKNGNFEDANKQLVKAQNIVSEFVITLDRDQPVAAGLLQLYEYFNYRLVQANIHKKAEPAEEVMQHLLELKETWIQAAKLASTPAVQSSHG</sequence>
<evidence type="ECO:0000256" key="5">
    <source>
        <dbReference type="ARBA" id="ARBA00023186"/>
    </source>
</evidence>
<keyword evidence="7" id="KW-0969">Cilium</keyword>
<comment type="caution">
    <text evidence="7">The sequence shown here is derived from an EMBL/GenBank/DDBJ whole genome shotgun (WGS) entry which is preliminary data.</text>
</comment>
<dbReference type="SUPFAM" id="SSF101116">
    <property type="entry name" value="Flagellar export chaperone FliS"/>
    <property type="match status" value="1"/>
</dbReference>
<dbReference type="PANTHER" id="PTHR34773">
    <property type="entry name" value="FLAGELLAR SECRETION CHAPERONE FLIS"/>
    <property type="match status" value="1"/>
</dbReference>
<dbReference type="PIRSF" id="PIRSF039090">
    <property type="entry name" value="Flis"/>
    <property type="match status" value="1"/>
</dbReference>
<organism evidence="7 8">
    <name type="scientific">Cohnella hashimotonis</name>
    <dbReference type="NCBI Taxonomy" id="2826895"/>
    <lineage>
        <taxon>Bacteria</taxon>
        <taxon>Bacillati</taxon>
        <taxon>Bacillota</taxon>
        <taxon>Bacilli</taxon>
        <taxon>Bacillales</taxon>
        <taxon>Paenibacillaceae</taxon>
        <taxon>Cohnella</taxon>
    </lineage>
</organism>
<dbReference type="InterPro" id="IPR003713">
    <property type="entry name" value="FliS"/>
</dbReference>
<dbReference type="CDD" id="cd16098">
    <property type="entry name" value="FliS"/>
    <property type="match status" value="1"/>
</dbReference>
<keyword evidence="7" id="KW-0282">Flagellum</keyword>
<keyword evidence="8" id="KW-1185">Reference proteome</keyword>
<keyword evidence="5" id="KW-0143">Chaperone</keyword>
<name>A0ABT6TU27_9BACL</name>
<reference evidence="7" key="1">
    <citation type="submission" date="2023-04" db="EMBL/GenBank/DDBJ databases">
        <title>Comparative genomic analysis of Cohnella hashimotonis sp. nov., isolated from the International Space Station.</title>
        <authorList>
            <person name="Venkateswaran K."/>
            <person name="Simpson A."/>
        </authorList>
    </citation>
    <scope>NUCLEOTIDE SEQUENCE</scope>
    <source>
        <strain evidence="7">F6_2S_P_1</strain>
    </source>
</reference>
<comment type="similarity">
    <text evidence="2 6">Belongs to the FliS family.</text>
</comment>
<evidence type="ECO:0000256" key="4">
    <source>
        <dbReference type="ARBA" id="ARBA00022795"/>
    </source>
</evidence>
<evidence type="ECO:0000256" key="1">
    <source>
        <dbReference type="ARBA" id="ARBA00004514"/>
    </source>
</evidence>
<comment type="subcellular location">
    <subcellularLocation>
        <location evidence="1 6">Cytoplasm</location>
        <location evidence="1 6">Cytosol</location>
    </subcellularLocation>
</comment>
<dbReference type="Proteomes" id="UP001161691">
    <property type="component" value="Unassembled WGS sequence"/>
</dbReference>
<dbReference type="InterPro" id="IPR036584">
    <property type="entry name" value="FliS_sf"/>
</dbReference>
<dbReference type="EMBL" id="JAGRPV010000002">
    <property type="protein sequence ID" value="MDI4650362.1"/>
    <property type="molecule type" value="Genomic_DNA"/>
</dbReference>
<dbReference type="Pfam" id="PF02561">
    <property type="entry name" value="FliS"/>
    <property type="match status" value="1"/>
</dbReference>
<evidence type="ECO:0000256" key="3">
    <source>
        <dbReference type="ARBA" id="ARBA00022490"/>
    </source>
</evidence>
<accession>A0ABT6TU27</accession>
<keyword evidence="7" id="KW-0966">Cell projection</keyword>
<evidence type="ECO:0000256" key="6">
    <source>
        <dbReference type="PIRNR" id="PIRNR039090"/>
    </source>
</evidence>
<dbReference type="Gene3D" id="1.20.120.340">
    <property type="entry name" value="Flagellar protein FliS"/>
    <property type="match status" value="1"/>
</dbReference>
<protein>
    <recommendedName>
        <fullName evidence="6">Flagellar secretion chaperone FliS</fullName>
    </recommendedName>
</protein>
<keyword evidence="4 6" id="KW-1005">Bacterial flagellum biogenesis</keyword>
<keyword evidence="3 6" id="KW-0963">Cytoplasm</keyword>
<dbReference type="PANTHER" id="PTHR34773:SF1">
    <property type="entry name" value="FLAGELLAR SECRETION CHAPERONE FLIS"/>
    <property type="match status" value="1"/>
</dbReference>
<proteinExistence type="inferred from homology"/>
<evidence type="ECO:0000256" key="2">
    <source>
        <dbReference type="ARBA" id="ARBA00008787"/>
    </source>
</evidence>
<gene>
    <name evidence="7" type="primary">fliS</name>
    <name evidence="7" type="ORF">KB449_35860</name>
</gene>
<dbReference type="NCBIfam" id="TIGR00208">
    <property type="entry name" value="fliS"/>
    <property type="match status" value="1"/>
</dbReference>
<evidence type="ECO:0000313" key="8">
    <source>
        <dbReference type="Proteomes" id="UP001161691"/>
    </source>
</evidence>
<evidence type="ECO:0000313" key="7">
    <source>
        <dbReference type="EMBL" id="MDI4650362.1"/>
    </source>
</evidence>